<proteinExistence type="predicted"/>
<dbReference type="Proteomes" id="UP000006461">
    <property type="component" value="Chromosome"/>
</dbReference>
<reference evidence="2 3" key="1">
    <citation type="journal article" date="2012" name="J. Bacteriol.">
        <title>Genome Sequence of Radiation-Resistant Modestobacter marinus Strain BC501, a Representative Actinobacterium That Thrives on Calcareous Stone Surfaces.</title>
        <authorList>
            <person name="Normand P."/>
            <person name="Gury J."/>
            <person name="Pujic P."/>
            <person name="Chouaia B."/>
            <person name="Crotti E."/>
            <person name="Brusetti L."/>
            <person name="Daffonchio D."/>
            <person name="Vacherie B."/>
            <person name="Barbe V."/>
            <person name="Medigue C."/>
            <person name="Calteau A."/>
            <person name="Ghodhbane-Gtari F."/>
            <person name="Essoussi I."/>
            <person name="Nouioui I."/>
            <person name="Abbassi-Ghozzi I."/>
            <person name="Gtari M."/>
        </authorList>
    </citation>
    <scope>NUCLEOTIDE SEQUENCE [LARGE SCALE GENOMIC DNA]</scope>
    <source>
        <strain evidence="3">BC 501</strain>
    </source>
</reference>
<dbReference type="EMBL" id="FO203431">
    <property type="protein sequence ID" value="CCH89470.1"/>
    <property type="molecule type" value="Genomic_DNA"/>
</dbReference>
<keyword evidence="2" id="KW-0648">Protein biosynthesis</keyword>
<dbReference type="KEGG" id="mmar:MODMU_4069"/>
<dbReference type="AlphaFoldDB" id="I4F1F7"/>
<organism evidence="2 3">
    <name type="scientific">Modestobacter italicus (strain DSM 44449 / CECT 9708 / BC 501)</name>
    <dbReference type="NCBI Taxonomy" id="2732864"/>
    <lineage>
        <taxon>Bacteria</taxon>
        <taxon>Bacillati</taxon>
        <taxon>Actinomycetota</taxon>
        <taxon>Actinomycetes</taxon>
        <taxon>Geodermatophilales</taxon>
        <taxon>Geodermatophilaceae</taxon>
        <taxon>Modestobacter</taxon>
    </lineage>
</organism>
<feature type="region of interest" description="Disordered" evidence="1">
    <location>
        <begin position="80"/>
        <end position="101"/>
    </location>
</feature>
<evidence type="ECO:0000256" key="1">
    <source>
        <dbReference type="SAM" id="MobiDB-lite"/>
    </source>
</evidence>
<name>I4F1F7_MODI5</name>
<sequence>MSGDHGVSRAPICDVSVATWSPHVQARAADQDGLTNYDRGTVETSKSGPAVPVLVTLGESARVALSTSCLGHWSITQRPRASLPSRPYVRRARRVQSSPSG</sequence>
<protein>
    <submittedName>
        <fullName evidence="2">Translation initiation factor IF-2</fullName>
    </submittedName>
</protein>
<evidence type="ECO:0000313" key="2">
    <source>
        <dbReference type="EMBL" id="CCH89470.1"/>
    </source>
</evidence>
<dbReference type="STRING" id="477641.MODMU_4069"/>
<feature type="region of interest" description="Disordered" evidence="1">
    <location>
        <begin position="27"/>
        <end position="47"/>
    </location>
</feature>
<keyword evidence="3" id="KW-1185">Reference proteome</keyword>
<evidence type="ECO:0000313" key="3">
    <source>
        <dbReference type="Proteomes" id="UP000006461"/>
    </source>
</evidence>
<gene>
    <name evidence="2" type="primary">infB</name>
    <name evidence="2" type="ordered locus">MODMU_4069</name>
</gene>
<keyword evidence="2" id="KW-0396">Initiation factor</keyword>
<dbReference type="HOGENOM" id="CLU_2288339_0_0_11"/>
<dbReference type="GO" id="GO:0003743">
    <property type="term" value="F:translation initiation factor activity"/>
    <property type="evidence" value="ECO:0007669"/>
    <property type="project" value="UniProtKB-KW"/>
</dbReference>
<accession>I4F1F7</accession>